<evidence type="ECO:0000313" key="1">
    <source>
        <dbReference type="EMBL" id="ERN17364.1"/>
    </source>
</evidence>
<reference evidence="2" key="1">
    <citation type="journal article" date="2013" name="Science">
        <title>The Amborella genome and the evolution of flowering plants.</title>
        <authorList>
            <consortium name="Amborella Genome Project"/>
        </authorList>
    </citation>
    <scope>NUCLEOTIDE SEQUENCE [LARGE SCALE GENOMIC DNA]</scope>
</reference>
<accession>U5D4I9</accession>
<gene>
    <name evidence="1" type="ORF">AMTR_s00037p00162040</name>
</gene>
<name>U5D4I9_AMBTC</name>
<dbReference type="AlphaFoldDB" id="U5D4I9"/>
<dbReference type="HOGENOM" id="CLU_2309834_0_0_1"/>
<sequence length="100" mass="11513">MVLRDHKVLLGELGCKGWNRSFWLQKLYSVEEILAKLIILLKLHQGAAAAISMTCMDTMAKRFLLFQKVSHRRRERAMRVPMEDQGLPIMVIDCNEGVDV</sequence>
<organism evidence="1 2">
    <name type="scientific">Amborella trichopoda</name>
    <dbReference type="NCBI Taxonomy" id="13333"/>
    <lineage>
        <taxon>Eukaryota</taxon>
        <taxon>Viridiplantae</taxon>
        <taxon>Streptophyta</taxon>
        <taxon>Embryophyta</taxon>
        <taxon>Tracheophyta</taxon>
        <taxon>Spermatophyta</taxon>
        <taxon>Magnoliopsida</taxon>
        <taxon>Amborellales</taxon>
        <taxon>Amborellaceae</taxon>
        <taxon>Amborella</taxon>
    </lineage>
</organism>
<dbReference type="EMBL" id="KI392350">
    <property type="protein sequence ID" value="ERN17364.1"/>
    <property type="molecule type" value="Genomic_DNA"/>
</dbReference>
<protein>
    <submittedName>
        <fullName evidence="1">Uncharacterized protein</fullName>
    </submittedName>
</protein>
<evidence type="ECO:0000313" key="2">
    <source>
        <dbReference type="Proteomes" id="UP000017836"/>
    </source>
</evidence>
<dbReference type="Gramene" id="ERN17364">
    <property type="protein sequence ID" value="ERN17364"/>
    <property type="gene ID" value="AMTR_s00037p00162040"/>
</dbReference>
<proteinExistence type="predicted"/>
<keyword evidence="2" id="KW-1185">Reference proteome</keyword>
<dbReference type="Proteomes" id="UP000017836">
    <property type="component" value="Unassembled WGS sequence"/>
</dbReference>